<dbReference type="GO" id="GO:0004473">
    <property type="term" value="F:malate dehydrogenase (decarboxylating) (NADP+) activity"/>
    <property type="evidence" value="ECO:0007669"/>
    <property type="project" value="TreeGrafter"/>
</dbReference>
<protein>
    <recommendedName>
        <fullName evidence="8">Malic enzyme NAD-binding domain-containing protein</fullName>
    </recommendedName>
</protein>
<proteinExistence type="inferred from homology"/>
<keyword evidence="4" id="KW-0479">Metal-binding</keyword>
<feature type="chain" id="PRO_5042192343" description="Malic enzyme NAD-binding domain-containing protein" evidence="7">
    <location>
        <begin position="18"/>
        <end position="327"/>
    </location>
</feature>
<gene>
    <name evidence="9" type="ORF">P4O66_008208</name>
</gene>
<feature type="binding site" evidence="6">
    <location>
        <position position="142"/>
    </location>
    <ligand>
        <name>(S)-malate</name>
        <dbReference type="ChEBI" id="CHEBI:15589"/>
    </ligand>
</feature>
<keyword evidence="7" id="KW-0732">Signal</keyword>
<evidence type="ECO:0000256" key="1">
    <source>
        <dbReference type="ARBA" id="ARBA00001936"/>
    </source>
</evidence>
<dbReference type="GO" id="GO:0046872">
    <property type="term" value="F:metal ion binding"/>
    <property type="evidence" value="ECO:0007669"/>
    <property type="project" value="UniProtKB-KW"/>
</dbReference>
<dbReference type="InterPro" id="IPR012302">
    <property type="entry name" value="Malic_NAD-bd"/>
</dbReference>
<dbReference type="InterPro" id="IPR036291">
    <property type="entry name" value="NAD(P)-bd_dom_sf"/>
</dbReference>
<dbReference type="EMBL" id="JAROKS010000013">
    <property type="protein sequence ID" value="KAK1797858.1"/>
    <property type="molecule type" value="Genomic_DNA"/>
</dbReference>
<name>A0AAD8ZGZ5_9TELE</name>
<dbReference type="PIRSF" id="PIRSF000106">
    <property type="entry name" value="ME"/>
    <property type="match status" value="1"/>
</dbReference>
<dbReference type="FunFam" id="3.40.50.720:FF:000060">
    <property type="entry name" value="Malic enzyme"/>
    <property type="match status" value="1"/>
</dbReference>
<comment type="cofactor">
    <cofactor evidence="2">
        <name>Mg(2+)</name>
        <dbReference type="ChEBI" id="CHEBI:18420"/>
    </cofactor>
</comment>
<dbReference type="SMART" id="SM00919">
    <property type="entry name" value="Malic_M"/>
    <property type="match status" value="1"/>
</dbReference>
<comment type="caution">
    <text evidence="9">The sequence shown here is derived from an EMBL/GenBank/DDBJ whole genome shotgun (WGS) entry which is preliminary data.</text>
</comment>
<dbReference type="Pfam" id="PF03949">
    <property type="entry name" value="Malic_M"/>
    <property type="match status" value="1"/>
</dbReference>
<dbReference type="Proteomes" id="UP001239994">
    <property type="component" value="Unassembled WGS sequence"/>
</dbReference>
<comment type="cofactor">
    <cofactor evidence="1">
        <name>Mn(2+)</name>
        <dbReference type="ChEBI" id="CHEBI:29035"/>
    </cofactor>
</comment>
<dbReference type="GO" id="GO:0005739">
    <property type="term" value="C:mitochondrion"/>
    <property type="evidence" value="ECO:0007669"/>
    <property type="project" value="TreeGrafter"/>
</dbReference>
<accession>A0AAD8ZGZ5</accession>
<evidence type="ECO:0000256" key="7">
    <source>
        <dbReference type="SAM" id="SignalP"/>
    </source>
</evidence>
<dbReference type="GO" id="GO:0006108">
    <property type="term" value="P:malate metabolic process"/>
    <property type="evidence" value="ECO:0007669"/>
    <property type="project" value="TreeGrafter"/>
</dbReference>
<evidence type="ECO:0000256" key="3">
    <source>
        <dbReference type="ARBA" id="ARBA00008785"/>
    </source>
</evidence>
<evidence type="ECO:0000313" key="9">
    <source>
        <dbReference type="EMBL" id="KAK1797858.1"/>
    </source>
</evidence>
<evidence type="ECO:0000256" key="6">
    <source>
        <dbReference type="PIRSR" id="PIRSR000106-2"/>
    </source>
</evidence>
<comment type="similarity">
    <text evidence="3">Belongs to the malic enzymes family.</text>
</comment>
<evidence type="ECO:0000256" key="5">
    <source>
        <dbReference type="ARBA" id="ARBA00023002"/>
    </source>
</evidence>
<sequence length="327" mass="35830">MSYFSGTVSVAVAVVLAALKLTKNKLSDHTFVFQGAEEAALGVAQLLIMAMAKEGVSHTDAVKKIWMVDSKGLIVKSRGHLNYEKEEFTHDHPQIKTLEEVMQTTKPTALIGKAAIGWVFTEKILKDMASFNERLIIFALSNPTSTGEQSDMGHGIFASGSPLKKVTLADGCTFHPGQGNNACVILGVALGIITCGVRHISDDIFLTAEAIADMVTEEHLAEGRLYPPLGSIREVSFKIAMKIVDYAYEHGIAAWYPEPKDKEAFVLSHVYNSDYDSFTLDSYTWPKEAMKVQDVQLLLHPPPPPLVSSSLREIHKTPPCLAHLLLI</sequence>
<keyword evidence="5" id="KW-0560">Oxidoreductase</keyword>
<keyword evidence="10" id="KW-1185">Reference proteome</keyword>
<dbReference type="PANTHER" id="PTHR23406">
    <property type="entry name" value="MALIC ENZYME-RELATED"/>
    <property type="match status" value="1"/>
</dbReference>
<organism evidence="9 10">
    <name type="scientific">Electrophorus voltai</name>
    <dbReference type="NCBI Taxonomy" id="2609070"/>
    <lineage>
        <taxon>Eukaryota</taxon>
        <taxon>Metazoa</taxon>
        <taxon>Chordata</taxon>
        <taxon>Craniata</taxon>
        <taxon>Vertebrata</taxon>
        <taxon>Euteleostomi</taxon>
        <taxon>Actinopterygii</taxon>
        <taxon>Neopterygii</taxon>
        <taxon>Teleostei</taxon>
        <taxon>Ostariophysi</taxon>
        <taxon>Gymnotiformes</taxon>
        <taxon>Gymnotoidei</taxon>
        <taxon>Gymnotidae</taxon>
        <taxon>Electrophorus</taxon>
    </lineage>
</organism>
<dbReference type="Gene3D" id="3.40.50.720">
    <property type="entry name" value="NAD(P)-binding Rossmann-like Domain"/>
    <property type="match status" value="1"/>
</dbReference>
<dbReference type="GO" id="GO:0051287">
    <property type="term" value="F:NAD binding"/>
    <property type="evidence" value="ECO:0007669"/>
    <property type="project" value="InterPro"/>
</dbReference>
<dbReference type="SUPFAM" id="SSF51735">
    <property type="entry name" value="NAD(P)-binding Rossmann-fold domains"/>
    <property type="match status" value="1"/>
</dbReference>
<evidence type="ECO:0000256" key="2">
    <source>
        <dbReference type="ARBA" id="ARBA00001946"/>
    </source>
</evidence>
<evidence type="ECO:0000259" key="8">
    <source>
        <dbReference type="SMART" id="SM00919"/>
    </source>
</evidence>
<reference evidence="9" key="1">
    <citation type="submission" date="2023-03" db="EMBL/GenBank/DDBJ databases">
        <title>Electrophorus voltai genome.</title>
        <authorList>
            <person name="Bian C."/>
        </authorList>
    </citation>
    <scope>NUCLEOTIDE SEQUENCE</scope>
    <source>
        <strain evidence="9">CB-2022</strain>
        <tissue evidence="9">Muscle</tissue>
    </source>
</reference>
<feature type="signal peptide" evidence="7">
    <location>
        <begin position="1"/>
        <end position="17"/>
    </location>
</feature>
<dbReference type="AlphaFoldDB" id="A0AAD8ZGZ5"/>
<feature type="domain" description="Malic enzyme NAD-binding" evidence="8">
    <location>
        <begin position="6"/>
        <end position="248"/>
    </location>
</feature>
<evidence type="ECO:0000256" key="4">
    <source>
        <dbReference type="ARBA" id="ARBA00022723"/>
    </source>
</evidence>
<dbReference type="InterPro" id="IPR001891">
    <property type="entry name" value="Malic_OxRdtase"/>
</dbReference>
<dbReference type="PANTHER" id="PTHR23406:SF20">
    <property type="entry name" value="NADP-DEPENDENT MALIC ENZYME, MITOCHONDRIAL"/>
    <property type="match status" value="1"/>
</dbReference>
<evidence type="ECO:0000313" key="10">
    <source>
        <dbReference type="Proteomes" id="UP001239994"/>
    </source>
</evidence>
<feature type="binding site" evidence="6">
    <location>
        <position position="180"/>
    </location>
    <ligand>
        <name>(S)-malate</name>
        <dbReference type="ChEBI" id="CHEBI:15589"/>
    </ligand>
</feature>